<sequence length="86" mass="10043">NTEEASLDSSIDSDSSEYKDSKIEIIKQNLTTIDTDKSVETTTREEEREQEDPNKKLYDERLAESHRRMLDELALLDQRRKVSLIV</sequence>
<proteinExistence type="predicted"/>
<evidence type="ECO:0000313" key="2">
    <source>
        <dbReference type="EMBL" id="CAF4554723.1"/>
    </source>
</evidence>
<organism evidence="2 3">
    <name type="scientific">Rotaria magnacalcarata</name>
    <dbReference type="NCBI Taxonomy" id="392030"/>
    <lineage>
        <taxon>Eukaryota</taxon>
        <taxon>Metazoa</taxon>
        <taxon>Spiralia</taxon>
        <taxon>Gnathifera</taxon>
        <taxon>Rotifera</taxon>
        <taxon>Eurotatoria</taxon>
        <taxon>Bdelloidea</taxon>
        <taxon>Philodinida</taxon>
        <taxon>Philodinidae</taxon>
        <taxon>Rotaria</taxon>
    </lineage>
</organism>
<comment type="caution">
    <text evidence="2">The sequence shown here is derived from an EMBL/GenBank/DDBJ whole genome shotgun (WGS) entry which is preliminary data.</text>
</comment>
<feature type="non-terminal residue" evidence="2">
    <location>
        <position position="1"/>
    </location>
</feature>
<feature type="region of interest" description="Disordered" evidence="1">
    <location>
        <begin position="35"/>
        <end position="56"/>
    </location>
</feature>
<accession>A0A820Z1K7</accession>
<gene>
    <name evidence="2" type="ORF">OVN521_LOCUS43382</name>
</gene>
<protein>
    <submittedName>
        <fullName evidence="2">Uncharacterized protein</fullName>
    </submittedName>
</protein>
<dbReference type="AlphaFoldDB" id="A0A820Z1K7"/>
<evidence type="ECO:0000256" key="1">
    <source>
        <dbReference type="SAM" id="MobiDB-lite"/>
    </source>
</evidence>
<reference evidence="2" key="1">
    <citation type="submission" date="2021-02" db="EMBL/GenBank/DDBJ databases">
        <authorList>
            <person name="Nowell W R."/>
        </authorList>
    </citation>
    <scope>NUCLEOTIDE SEQUENCE</scope>
</reference>
<name>A0A820Z1K7_9BILA</name>
<evidence type="ECO:0000313" key="3">
    <source>
        <dbReference type="Proteomes" id="UP000663866"/>
    </source>
</evidence>
<dbReference type="Proteomes" id="UP000663866">
    <property type="component" value="Unassembled WGS sequence"/>
</dbReference>
<keyword evidence="3" id="KW-1185">Reference proteome</keyword>
<dbReference type="EMBL" id="CAJOBG010061900">
    <property type="protein sequence ID" value="CAF4554723.1"/>
    <property type="molecule type" value="Genomic_DNA"/>
</dbReference>